<feature type="domain" description="Photolyase/cryptochrome alpha/beta" evidence="11">
    <location>
        <begin position="4"/>
        <end position="130"/>
    </location>
</feature>
<protein>
    <recommendedName>
        <fullName evidence="3">Deoxyribodipyrimidine photo-lyase</fullName>
        <ecNumber evidence="2">4.1.99.3</ecNumber>
    </recommendedName>
</protein>
<evidence type="ECO:0000256" key="4">
    <source>
        <dbReference type="ARBA" id="ARBA00022630"/>
    </source>
</evidence>
<evidence type="ECO:0000256" key="7">
    <source>
        <dbReference type="ARBA" id="ARBA00033999"/>
    </source>
</evidence>
<keyword evidence="13" id="KW-1185">Reference proteome</keyword>
<dbReference type="InterPro" id="IPR036155">
    <property type="entry name" value="Crypto/Photolyase_N_sf"/>
</dbReference>
<evidence type="ECO:0000313" key="12">
    <source>
        <dbReference type="EMBL" id="QEK38311.1"/>
    </source>
</evidence>
<feature type="binding site" evidence="8">
    <location>
        <begin position="372"/>
        <end position="374"/>
    </location>
    <ligand>
        <name>FAD</name>
        <dbReference type="ChEBI" id="CHEBI:57692"/>
    </ligand>
</feature>
<feature type="site" description="Electron transfer via tryptophanyl radical" evidence="9">
    <location>
        <position position="359"/>
    </location>
</feature>
<keyword evidence="6 10" id="KW-0157">Chromophore</keyword>
<feature type="site" description="Electron transfer via tryptophanyl radical" evidence="9">
    <location>
        <position position="382"/>
    </location>
</feature>
<dbReference type="Gene3D" id="3.40.50.620">
    <property type="entry name" value="HUPs"/>
    <property type="match status" value="1"/>
</dbReference>
<dbReference type="PANTHER" id="PTHR11455:SF9">
    <property type="entry name" value="CRYPTOCHROME CIRCADIAN CLOCK 5 ISOFORM X1"/>
    <property type="match status" value="1"/>
</dbReference>
<comment type="cofactor">
    <cofactor evidence="1">
        <name>(6R)-5,10-methylene-5,6,7,8-tetrahydrofolate</name>
        <dbReference type="ChEBI" id="CHEBI:15636"/>
    </cofactor>
</comment>
<evidence type="ECO:0000256" key="3">
    <source>
        <dbReference type="ARBA" id="ARBA00014046"/>
    </source>
</evidence>
<dbReference type="PANTHER" id="PTHR11455">
    <property type="entry name" value="CRYPTOCHROME"/>
    <property type="match status" value="1"/>
</dbReference>
<dbReference type="PROSITE" id="PS51645">
    <property type="entry name" value="PHR_CRY_ALPHA_BETA"/>
    <property type="match status" value="1"/>
</dbReference>
<evidence type="ECO:0000256" key="9">
    <source>
        <dbReference type="PIRSR" id="PIRSR602081-2"/>
    </source>
</evidence>
<dbReference type="AlphaFoldDB" id="A0A5C0UF52"/>
<dbReference type="GO" id="GO:0071949">
    <property type="term" value="F:FAD binding"/>
    <property type="evidence" value="ECO:0007669"/>
    <property type="project" value="TreeGrafter"/>
</dbReference>
<dbReference type="InterPro" id="IPR036134">
    <property type="entry name" value="Crypto/Photolyase_FAD-like_sf"/>
</dbReference>
<evidence type="ECO:0000256" key="5">
    <source>
        <dbReference type="ARBA" id="ARBA00022827"/>
    </source>
</evidence>
<dbReference type="FunFam" id="1.10.579.10:FF:000003">
    <property type="entry name" value="Deoxyribodipyrimidine photo-lyase"/>
    <property type="match status" value="1"/>
</dbReference>
<dbReference type="Pfam" id="PF00875">
    <property type="entry name" value="DNA_photolyase"/>
    <property type="match status" value="1"/>
</dbReference>
<dbReference type="PROSITE" id="PS00394">
    <property type="entry name" value="DNA_PHOTOLYASES_1_1"/>
    <property type="match status" value="1"/>
</dbReference>
<keyword evidence="5 8" id="KW-0274">FAD</keyword>
<evidence type="ECO:0000256" key="8">
    <source>
        <dbReference type="PIRSR" id="PIRSR602081-1"/>
    </source>
</evidence>
<evidence type="ECO:0000256" key="10">
    <source>
        <dbReference type="RuleBase" id="RU004182"/>
    </source>
</evidence>
<evidence type="ECO:0000256" key="1">
    <source>
        <dbReference type="ARBA" id="ARBA00001932"/>
    </source>
</evidence>
<feature type="binding site" evidence="8">
    <location>
        <position position="272"/>
    </location>
    <ligand>
        <name>FAD</name>
        <dbReference type="ChEBI" id="CHEBI:57692"/>
    </ligand>
</feature>
<accession>A0A5C0UF52</accession>
<organism evidence="12 13">
    <name type="scientific">Candidatus Cytomitobacter indipagum</name>
    <dbReference type="NCBI Taxonomy" id="2601575"/>
    <lineage>
        <taxon>Bacteria</taxon>
        <taxon>Pseudomonadati</taxon>
        <taxon>Pseudomonadota</taxon>
        <taxon>Alphaproteobacteria</taxon>
        <taxon>Holosporales</taxon>
        <taxon>Holosporaceae</taxon>
        <taxon>Candidatus Cytomitobacter</taxon>
    </lineage>
</organism>
<dbReference type="GO" id="GO:0003904">
    <property type="term" value="F:deoxyribodipyrimidine photo-lyase activity"/>
    <property type="evidence" value="ECO:0007669"/>
    <property type="project" value="UniProtKB-EC"/>
</dbReference>
<proteinExistence type="inferred from homology"/>
<dbReference type="Gene3D" id="1.10.579.10">
    <property type="entry name" value="DNA Cyclobutane Dipyrimidine Photolyase, subunit A, domain 3"/>
    <property type="match status" value="1"/>
</dbReference>
<feature type="site" description="Electron transfer via tryptophanyl radical" evidence="9">
    <location>
        <position position="306"/>
    </location>
</feature>
<dbReference type="GO" id="GO:0003677">
    <property type="term" value="F:DNA binding"/>
    <property type="evidence" value="ECO:0007669"/>
    <property type="project" value="TreeGrafter"/>
</dbReference>
<dbReference type="InterPro" id="IPR018394">
    <property type="entry name" value="DNA_photolyase_1_CS_C"/>
</dbReference>
<comment type="cofactor">
    <cofactor evidence="8">
        <name>FAD</name>
        <dbReference type="ChEBI" id="CHEBI:57692"/>
    </cofactor>
    <text evidence="8">Binds 1 FAD per subunit.</text>
</comment>
<dbReference type="Proteomes" id="UP000325155">
    <property type="component" value="Chromosome"/>
</dbReference>
<keyword evidence="12" id="KW-0456">Lyase</keyword>
<reference evidence="12 13" key="1">
    <citation type="submission" date="2019-08" db="EMBL/GenBank/DDBJ databases">
        <title>Highly reduced genomes of protist endosymbionts show evolutionary convergence.</title>
        <authorList>
            <person name="George E."/>
            <person name="Husnik F."/>
            <person name="Tashyreva D."/>
            <person name="Prokopchuk G."/>
            <person name="Horak A."/>
            <person name="Kwong W.K."/>
            <person name="Lukes J."/>
            <person name="Keeling P.J."/>
        </authorList>
    </citation>
    <scope>NUCLEOTIDE SEQUENCE [LARGE SCALE GENOMIC DNA]</scope>
    <source>
        <strain evidence="12">1605</strain>
    </source>
</reference>
<comment type="similarity">
    <text evidence="10">Belongs to the DNA photolyase family.</text>
</comment>
<dbReference type="EMBL" id="CP043315">
    <property type="protein sequence ID" value="QEK38311.1"/>
    <property type="molecule type" value="Genomic_DNA"/>
</dbReference>
<dbReference type="PRINTS" id="PR00147">
    <property type="entry name" value="DNAPHOTLYASE"/>
</dbReference>
<dbReference type="KEGG" id="cip:FZC35_02640"/>
<name>A0A5C0UF52_9PROT</name>
<dbReference type="GO" id="GO:0000719">
    <property type="term" value="P:photoreactive repair"/>
    <property type="evidence" value="ECO:0007669"/>
    <property type="project" value="UniProtKB-ARBA"/>
</dbReference>
<dbReference type="OrthoDB" id="9772484at2"/>
<comment type="catalytic activity">
    <reaction evidence="7">
        <text>cyclobutadipyrimidine (in DNA) = 2 pyrimidine residues (in DNA).</text>
        <dbReference type="EC" id="4.1.99.3"/>
    </reaction>
</comment>
<gene>
    <name evidence="12" type="ORF">FZC35_02640</name>
</gene>
<dbReference type="SUPFAM" id="SSF48173">
    <property type="entry name" value="Cryptochrome/photolyase FAD-binding domain"/>
    <property type="match status" value="1"/>
</dbReference>
<dbReference type="GO" id="GO:0009416">
    <property type="term" value="P:response to light stimulus"/>
    <property type="evidence" value="ECO:0007669"/>
    <property type="project" value="TreeGrafter"/>
</dbReference>
<dbReference type="InterPro" id="IPR005101">
    <property type="entry name" value="Cryptochr/Photolyase_FAD-bd"/>
</dbReference>
<dbReference type="SUPFAM" id="SSF52425">
    <property type="entry name" value="Cryptochrome/photolyase, N-terminal domain"/>
    <property type="match status" value="1"/>
</dbReference>
<dbReference type="InterPro" id="IPR002081">
    <property type="entry name" value="Cryptochrome/DNA_photolyase_1"/>
</dbReference>
<sequence length="474" mass="55108">MVKKISIAWFRQDLRLSDNLSVVAASNLGDILPIYILDDYYVPDSFKIGSASKIWLHHSLDMLNKSLNGNLNIYSGVSSKIIEEIIEKYNVSNVFCNLCYEPWSAMQANDVKMVCNKRFVNYKEFNSNYLWNPDDILKNDQSYYKVFSAYKNKSYLLSPRKAVENLKKISTIKDIENKTTLLDLDLIPMKEKWHQKILESCDIGEMAAQNKFSYFVKNKLSGYKKDRDYPAKNSTSLLSAHLHFGEISPSKVWEYISNVGKLHAIDCDIDHFLSEIIWREFSCYLLHHSKNIHKDNFNSKFDNFPWKSNEKHLKAWQYGNTGYPIIDAGMRQLWKTGYMHNRIRMVTASFLVKNLNIHWHEGRDWFWDCLVDADLANNSASWQWVAGSGVDASPYFRIFNPIIQGEKFDKHGDYTKKFVPELSNLPDKYLFKPWEATEEVLKSAGIILGETYPNPIVDLADSRNKALDLYRGLK</sequence>
<evidence type="ECO:0000259" key="11">
    <source>
        <dbReference type="PROSITE" id="PS51645"/>
    </source>
</evidence>
<dbReference type="Pfam" id="PF03441">
    <property type="entry name" value="FAD_binding_7"/>
    <property type="match status" value="1"/>
</dbReference>
<dbReference type="InterPro" id="IPR014729">
    <property type="entry name" value="Rossmann-like_a/b/a_fold"/>
</dbReference>
<evidence type="ECO:0000256" key="2">
    <source>
        <dbReference type="ARBA" id="ARBA00013149"/>
    </source>
</evidence>
<evidence type="ECO:0000313" key="13">
    <source>
        <dbReference type="Proteomes" id="UP000325155"/>
    </source>
</evidence>
<dbReference type="InterPro" id="IPR006050">
    <property type="entry name" value="DNA_photolyase_N"/>
</dbReference>
<feature type="binding site" evidence="8">
    <location>
        <position position="223"/>
    </location>
    <ligand>
        <name>FAD</name>
        <dbReference type="ChEBI" id="CHEBI:57692"/>
    </ligand>
</feature>
<evidence type="ECO:0000256" key="6">
    <source>
        <dbReference type="ARBA" id="ARBA00022991"/>
    </source>
</evidence>
<feature type="binding site" evidence="8">
    <location>
        <begin position="235"/>
        <end position="239"/>
    </location>
    <ligand>
        <name>FAD</name>
        <dbReference type="ChEBI" id="CHEBI:57692"/>
    </ligand>
</feature>
<dbReference type="EC" id="4.1.99.3" evidence="2"/>
<dbReference type="Gene3D" id="1.25.40.80">
    <property type="match status" value="1"/>
</dbReference>
<keyword evidence="4 8" id="KW-0285">Flavoprotein</keyword>